<dbReference type="GO" id="GO:0000287">
    <property type="term" value="F:magnesium ion binding"/>
    <property type="evidence" value="ECO:0007669"/>
    <property type="project" value="InterPro"/>
</dbReference>
<name>A0A381TPP2_9ZZZZ</name>
<protein>
    <recommendedName>
        <fullName evidence="3">Isopropylmalate dehydrogenase-like domain-containing protein</fullName>
    </recommendedName>
</protein>
<evidence type="ECO:0000259" key="3">
    <source>
        <dbReference type="SMART" id="SM01329"/>
    </source>
</evidence>
<gene>
    <name evidence="4" type="ORF">METZ01_LOCUS70900</name>
</gene>
<dbReference type="InterPro" id="IPR024084">
    <property type="entry name" value="IsoPropMal-DH-like_dom"/>
</dbReference>
<proteinExistence type="inferred from homology"/>
<dbReference type="InterPro" id="IPR019818">
    <property type="entry name" value="IsoCit/isopropylmalate_DH_CS"/>
</dbReference>
<dbReference type="PANTHER" id="PTHR11835:SF34">
    <property type="entry name" value="ISOCITRATE DEHYDROGENASE [NAD] SUBUNIT ALPHA, MITOCHONDRIAL"/>
    <property type="match status" value="1"/>
</dbReference>
<dbReference type="SMART" id="SM01329">
    <property type="entry name" value="Iso_dh"/>
    <property type="match status" value="1"/>
</dbReference>
<evidence type="ECO:0000256" key="2">
    <source>
        <dbReference type="ARBA" id="ARBA00023002"/>
    </source>
</evidence>
<dbReference type="Pfam" id="PF00180">
    <property type="entry name" value="Iso_dh"/>
    <property type="match status" value="1"/>
</dbReference>
<dbReference type="EMBL" id="UINC01004955">
    <property type="protein sequence ID" value="SVA18046.1"/>
    <property type="molecule type" value="Genomic_DNA"/>
</dbReference>
<evidence type="ECO:0000256" key="1">
    <source>
        <dbReference type="ARBA" id="ARBA00007769"/>
    </source>
</evidence>
<dbReference type="GO" id="GO:0004449">
    <property type="term" value="F:isocitrate dehydrogenase (NAD+) activity"/>
    <property type="evidence" value="ECO:0007669"/>
    <property type="project" value="TreeGrafter"/>
</dbReference>
<dbReference type="AlphaFoldDB" id="A0A381TPP2"/>
<dbReference type="SUPFAM" id="SSF53659">
    <property type="entry name" value="Isocitrate/Isopropylmalate dehydrogenase-like"/>
    <property type="match status" value="1"/>
</dbReference>
<dbReference type="GO" id="GO:0051287">
    <property type="term" value="F:NAD binding"/>
    <property type="evidence" value="ECO:0007669"/>
    <property type="project" value="InterPro"/>
</dbReference>
<organism evidence="4">
    <name type="scientific">marine metagenome</name>
    <dbReference type="NCBI Taxonomy" id="408172"/>
    <lineage>
        <taxon>unclassified sequences</taxon>
        <taxon>metagenomes</taxon>
        <taxon>ecological metagenomes</taxon>
    </lineage>
</organism>
<reference evidence="4" key="1">
    <citation type="submission" date="2018-05" db="EMBL/GenBank/DDBJ databases">
        <authorList>
            <person name="Lanie J.A."/>
            <person name="Ng W.-L."/>
            <person name="Kazmierczak K.M."/>
            <person name="Andrzejewski T.M."/>
            <person name="Davidsen T.M."/>
            <person name="Wayne K.J."/>
            <person name="Tettelin H."/>
            <person name="Glass J.I."/>
            <person name="Rusch D."/>
            <person name="Podicherti R."/>
            <person name="Tsui H.-C.T."/>
            <person name="Winkler M.E."/>
        </authorList>
    </citation>
    <scope>NUCLEOTIDE SEQUENCE</scope>
</reference>
<accession>A0A381TPP2</accession>
<dbReference type="PANTHER" id="PTHR11835">
    <property type="entry name" value="DECARBOXYLATING DEHYDROGENASES-ISOCITRATE, ISOPROPYLMALATE, TARTRATE"/>
    <property type="match status" value="1"/>
</dbReference>
<dbReference type="GO" id="GO:0006102">
    <property type="term" value="P:isocitrate metabolic process"/>
    <property type="evidence" value="ECO:0007669"/>
    <property type="project" value="TreeGrafter"/>
</dbReference>
<dbReference type="Gene3D" id="3.40.718.10">
    <property type="entry name" value="Isopropylmalate Dehydrogenase"/>
    <property type="match status" value="1"/>
</dbReference>
<dbReference type="PROSITE" id="PS00470">
    <property type="entry name" value="IDH_IMDH"/>
    <property type="match status" value="1"/>
</dbReference>
<keyword evidence="2" id="KW-0560">Oxidoreductase</keyword>
<feature type="domain" description="Isopropylmalate dehydrogenase-like" evidence="3">
    <location>
        <begin position="6"/>
        <end position="356"/>
    </location>
</feature>
<sequence>MSNRKKVVVIPGDDAAPEAVYPTIEVLKNLGLEIDFNFPSYGASSKISHGTLFPEETRRAIDEADATLFGAGSGASTPIVQYLRWGKDTFANVRPARWVPGCKSPLAHPEGIDLIILRENLEDLALGIGGDLEELYPLNLSSSRAERTLKALGDEFGPGKYAVKVITEGGTERIARFAFELARKRRAIGKRGKVTCGTKHNLIPQPDGLFLEVTNQVAKNYPDIEYENWLIDDFARRLIAEPQEMDVVVLPSLYGDIFSDAAGGLIGGLGLCPSGCYGENYAYFEPIHGSAPDIAGKNTINPTAMIRTAGMMLSHMGYNDTAERLERALEAVYLDEDRLTPDQGGFANTNEFCQAVSDRL</sequence>
<dbReference type="GO" id="GO:0006099">
    <property type="term" value="P:tricarboxylic acid cycle"/>
    <property type="evidence" value="ECO:0007669"/>
    <property type="project" value="TreeGrafter"/>
</dbReference>
<comment type="similarity">
    <text evidence="1">Belongs to the isocitrate and isopropylmalate dehydrogenases family.</text>
</comment>
<evidence type="ECO:0000313" key="4">
    <source>
        <dbReference type="EMBL" id="SVA18046.1"/>
    </source>
</evidence>